<dbReference type="Pfam" id="PF13440">
    <property type="entry name" value="Polysacc_synt_3"/>
    <property type="match status" value="1"/>
</dbReference>
<name>A1K7P6_AZOSB</name>
<feature type="transmembrane region" description="Helical" evidence="7">
    <location>
        <begin position="214"/>
        <end position="237"/>
    </location>
</feature>
<feature type="transmembrane region" description="Helical" evidence="7">
    <location>
        <begin position="289"/>
        <end position="315"/>
    </location>
</feature>
<feature type="transmembrane region" description="Helical" evidence="7">
    <location>
        <begin position="46"/>
        <end position="66"/>
    </location>
</feature>
<dbReference type="PANTHER" id="PTHR30250:SF10">
    <property type="entry name" value="LIPOPOLYSACCHARIDE BIOSYNTHESIS PROTEIN WZXC"/>
    <property type="match status" value="1"/>
</dbReference>
<dbReference type="EMBL" id="AM406670">
    <property type="protein sequence ID" value="CAL94851.1"/>
    <property type="molecule type" value="Genomic_DNA"/>
</dbReference>
<reference evidence="8 9" key="1">
    <citation type="journal article" date="2006" name="Nat. Biotechnol.">
        <title>Complete genome of the mutualistic, N2-fixing grass endophyte Azoarcus sp. strain BH72.</title>
        <authorList>
            <person name="Krause A."/>
            <person name="Ramakumar A."/>
            <person name="Bartels D."/>
            <person name="Battistoni F."/>
            <person name="Bekel T."/>
            <person name="Boch J."/>
            <person name="Boehm M."/>
            <person name="Friedrich F."/>
            <person name="Hurek T."/>
            <person name="Krause L."/>
            <person name="Linke B."/>
            <person name="McHardy A.C."/>
            <person name="Sarkar A."/>
            <person name="Schneiker S."/>
            <person name="Syed A.A."/>
            <person name="Thauer R."/>
            <person name="Vorhoelter F.-J."/>
            <person name="Weidner S."/>
            <person name="Puehler A."/>
            <person name="Reinhold-Hurek B."/>
            <person name="Kaiser O."/>
            <person name="Goesmann A."/>
        </authorList>
    </citation>
    <scope>NUCLEOTIDE SEQUENCE [LARGE SCALE GENOMIC DNA]</scope>
    <source>
        <strain evidence="8 9">BH72</strain>
    </source>
</reference>
<gene>
    <name evidence="8" type="primary">gumJ</name>
    <name evidence="8" type="ordered locus">azo2234</name>
</gene>
<dbReference type="HOGENOM" id="CLU_026911_2_0_4"/>
<keyword evidence="4 7" id="KW-0812">Transmembrane</keyword>
<protein>
    <submittedName>
        <fullName evidence="8">Polysaccharide translocase</fullName>
    </submittedName>
</protein>
<feature type="transmembrane region" description="Helical" evidence="7">
    <location>
        <begin position="382"/>
        <end position="399"/>
    </location>
</feature>
<feature type="transmembrane region" description="Helical" evidence="7">
    <location>
        <begin position="21"/>
        <end position="40"/>
    </location>
</feature>
<dbReference type="PANTHER" id="PTHR30250">
    <property type="entry name" value="PST FAMILY PREDICTED COLANIC ACID TRANSPORTER"/>
    <property type="match status" value="1"/>
</dbReference>
<keyword evidence="5 7" id="KW-1133">Transmembrane helix</keyword>
<accession>A1K7P6</accession>
<evidence type="ECO:0000256" key="2">
    <source>
        <dbReference type="ARBA" id="ARBA00007430"/>
    </source>
</evidence>
<feature type="transmembrane region" description="Helical" evidence="7">
    <location>
        <begin position="146"/>
        <end position="167"/>
    </location>
</feature>
<sequence length="490" mass="51053">MSAGQRRAGFGSGAMWAMLDNLAQQALSFAIFIVLARFLLPEHFGLLAIAHLVLGALRQIVFDAIAMPALRAPAPDDALYSRTFRHCAAVGILCGGLVAAGAGPVAALYGQPELESVLRWMSVAVVCVGCARAYEARLARQMAFRVLAVRSIVSVSIGGLVGILLALRGHGVMALVAQQVVGAVLALALLVGQSRWWPRLRDKGGARPRNRREIAQVGFTGVTGFLTTHGDILLVSILLGSHATGLYNFAKRITSAVYLVVGSSMIKVAMTAFADAVREGPAALRAAYVRVLGVTLFVMLPVLAGLGALASPLIAAVFGPVWAPAAPLVAVLGVLHVMLAIHQTNDYLLFAVGRRRVPVLRGLAQVAAAGLFAWFAAGQGVLGVSFAFVAASVLVWPWTQRAAGRPLESGVRALAGALKTPVLATAAMLGAVLPLAYYGAAAISPAGVVAAGAVAGALCYFLVYLLVARLSRGSYNAFGELQRLRRAAGR</sequence>
<dbReference type="GO" id="GO:0005886">
    <property type="term" value="C:plasma membrane"/>
    <property type="evidence" value="ECO:0007669"/>
    <property type="project" value="UniProtKB-SubCell"/>
</dbReference>
<feature type="transmembrane region" description="Helical" evidence="7">
    <location>
        <begin position="359"/>
        <end position="376"/>
    </location>
</feature>
<evidence type="ECO:0000313" key="8">
    <source>
        <dbReference type="EMBL" id="CAL94851.1"/>
    </source>
</evidence>
<dbReference type="STRING" id="62928.azo2234"/>
<dbReference type="Proteomes" id="UP000002588">
    <property type="component" value="Chromosome"/>
</dbReference>
<evidence type="ECO:0000313" key="9">
    <source>
        <dbReference type="Proteomes" id="UP000002588"/>
    </source>
</evidence>
<keyword evidence="3" id="KW-1003">Cell membrane</keyword>
<evidence type="ECO:0000256" key="4">
    <source>
        <dbReference type="ARBA" id="ARBA00022692"/>
    </source>
</evidence>
<keyword evidence="9" id="KW-1185">Reference proteome</keyword>
<organism evidence="8 9">
    <name type="scientific">Azoarcus sp. (strain BH72)</name>
    <dbReference type="NCBI Taxonomy" id="418699"/>
    <lineage>
        <taxon>Bacteria</taxon>
        <taxon>Pseudomonadati</taxon>
        <taxon>Pseudomonadota</taxon>
        <taxon>Betaproteobacteria</taxon>
        <taxon>Rhodocyclales</taxon>
        <taxon>Zoogloeaceae</taxon>
        <taxon>Azoarcus</taxon>
    </lineage>
</organism>
<feature type="transmembrane region" description="Helical" evidence="7">
    <location>
        <begin position="117"/>
        <end position="134"/>
    </location>
</feature>
<dbReference type="KEGG" id="azo:azo2234"/>
<feature type="transmembrane region" description="Helical" evidence="7">
    <location>
        <begin position="87"/>
        <end position="111"/>
    </location>
</feature>
<feature type="transmembrane region" description="Helical" evidence="7">
    <location>
        <begin position="420"/>
        <end position="440"/>
    </location>
</feature>
<dbReference type="InterPro" id="IPR050833">
    <property type="entry name" value="Poly_Biosynth_Transport"/>
</dbReference>
<feature type="transmembrane region" description="Helical" evidence="7">
    <location>
        <begin position="257"/>
        <end position="277"/>
    </location>
</feature>
<evidence type="ECO:0000256" key="6">
    <source>
        <dbReference type="ARBA" id="ARBA00023136"/>
    </source>
</evidence>
<keyword evidence="6 7" id="KW-0472">Membrane</keyword>
<comment type="similarity">
    <text evidence="2">Belongs to the polysaccharide synthase family.</text>
</comment>
<dbReference type="AlphaFoldDB" id="A1K7P6"/>
<dbReference type="eggNOG" id="COG2244">
    <property type="taxonomic scope" value="Bacteria"/>
</dbReference>
<proteinExistence type="inferred from homology"/>
<dbReference type="RefSeq" id="WP_011765965.1">
    <property type="nucleotide sequence ID" value="NC_008702.1"/>
</dbReference>
<evidence type="ECO:0000256" key="3">
    <source>
        <dbReference type="ARBA" id="ARBA00022475"/>
    </source>
</evidence>
<evidence type="ECO:0000256" key="1">
    <source>
        <dbReference type="ARBA" id="ARBA00004651"/>
    </source>
</evidence>
<feature type="transmembrane region" description="Helical" evidence="7">
    <location>
        <begin position="173"/>
        <end position="193"/>
    </location>
</feature>
<feature type="transmembrane region" description="Helical" evidence="7">
    <location>
        <begin position="321"/>
        <end position="339"/>
    </location>
</feature>
<feature type="transmembrane region" description="Helical" evidence="7">
    <location>
        <begin position="446"/>
        <end position="467"/>
    </location>
</feature>
<evidence type="ECO:0000256" key="5">
    <source>
        <dbReference type="ARBA" id="ARBA00022989"/>
    </source>
</evidence>
<evidence type="ECO:0000256" key="7">
    <source>
        <dbReference type="SAM" id="Phobius"/>
    </source>
</evidence>
<comment type="subcellular location">
    <subcellularLocation>
        <location evidence="1">Cell membrane</location>
        <topology evidence="1">Multi-pass membrane protein</topology>
    </subcellularLocation>
</comment>